<organism evidence="2 3">
    <name type="scientific">Corynebacterium striatum</name>
    <dbReference type="NCBI Taxonomy" id="43770"/>
    <lineage>
        <taxon>Bacteria</taxon>
        <taxon>Bacillati</taxon>
        <taxon>Actinomycetota</taxon>
        <taxon>Actinomycetes</taxon>
        <taxon>Mycobacteriales</taxon>
        <taxon>Corynebacteriaceae</taxon>
        <taxon>Corynebacterium</taxon>
    </lineage>
</organism>
<dbReference type="Proteomes" id="UP000231994">
    <property type="component" value="Chromosome"/>
</dbReference>
<dbReference type="SUPFAM" id="SSF53474">
    <property type="entry name" value="alpha/beta-Hydrolases"/>
    <property type="match status" value="1"/>
</dbReference>
<dbReference type="Gene3D" id="3.40.50.1820">
    <property type="entry name" value="alpha/beta hydrolase"/>
    <property type="match status" value="1"/>
</dbReference>
<dbReference type="Pfam" id="PF03583">
    <property type="entry name" value="LIP"/>
    <property type="match status" value="1"/>
</dbReference>
<dbReference type="EMBL" id="CP024932">
    <property type="protein sequence ID" value="ATZ09883.1"/>
    <property type="molecule type" value="Genomic_DNA"/>
</dbReference>
<evidence type="ECO:0000313" key="2">
    <source>
        <dbReference type="EMBL" id="ATZ09883.1"/>
    </source>
</evidence>
<dbReference type="PIRSF" id="PIRSF029171">
    <property type="entry name" value="Esterase_LipA"/>
    <property type="match status" value="1"/>
</dbReference>
<gene>
    <name evidence="2" type="ORF">A9D01_07940</name>
</gene>
<sequence>MDSRPASHPVAQMSSATGARATTFTYGSTRSDGVATPVTGTVFEPQRPWTGKGERPTIVFAPGTRGQGDQCAPSRSGSQVGNLALGPAGQPTLNMNYEYPFFQQAAEHGIRVVVTDYIGLGTPGHHSYVNNIEQAHAVLDAARAGLALSGAPLTSPVGFAGYSQGGGAAAAAAEYAALYAPELNIKGTYAGAPPADLLSVMNAVDGSSIVHVLGYAINGFAERSPEFYNAIIPQFNERGIHFLRSAADACIGDSMATWGFTRTSQLTKTGESFAHLVAREPAAARVLEEQKLGKHPVTGPILVANSPTDDLIPYEQARTMAGQYCRMGGAVQFEAAPAVTFITGTGLGHAGPMMTSVPRGLDYLMARFNDFPAPTNCL</sequence>
<dbReference type="PANTHER" id="PTHR34853">
    <property type="match status" value="1"/>
</dbReference>
<accession>A0ABC8CPJ9</accession>
<reference evidence="2 3" key="1">
    <citation type="submission" date="2017-11" db="EMBL/GenBank/DDBJ databases">
        <title>Whole genome sequencing of cultured pathogen.</title>
        <authorList>
            <person name="Hoffmann M."/>
            <person name="Sanchez M."/>
            <person name="Timme R."/>
            <person name="Nudel K."/>
            <person name="Bry L."/>
        </authorList>
    </citation>
    <scope>NUCLEOTIDE SEQUENCE [LARGE SCALE GENOMIC DNA]</scope>
    <source>
        <strain evidence="2 3">216</strain>
    </source>
</reference>
<dbReference type="Gene3D" id="1.10.260.130">
    <property type="match status" value="1"/>
</dbReference>
<proteinExistence type="predicted"/>
<dbReference type="InterPro" id="IPR005152">
    <property type="entry name" value="Lipase_secreted"/>
</dbReference>
<feature type="region of interest" description="Disordered" evidence="1">
    <location>
        <begin position="36"/>
        <end position="55"/>
    </location>
</feature>
<evidence type="ECO:0000256" key="1">
    <source>
        <dbReference type="SAM" id="MobiDB-lite"/>
    </source>
</evidence>
<dbReference type="PANTHER" id="PTHR34853:SF1">
    <property type="entry name" value="LIPASE 5"/>
    <property type="match status" value="1"/>
</dbReference>
<dbReference type="InterPro" id="IPR029058">
    <property type="entry name" value="AB_hydrolase_fold"/>
</dbReference>
<name>A0ABC8CPJ9_CORST</name>
<evidence type="ECO:0000313" key="3">
    <source>
        <dbReference type="Proteomes" id="UP000231994"/>
    </source>
</evidence>
<protein>
    <submittedName>
        <fullName evidence="2">Lipase</fullName>
    </submittedName>
</protein>
<dbReference type="AlphaFoldDB" id="A0ABC8CPJ9"/>